<dbReference type="InterPro" id="IPR038312">
    <property type="entry name" value="DUF5063_sf"/>
</dbReference>
<reference evidence="1" key="1">
    <citation type="submission" date="2016-10" db="EMBL/GenBank/DDBJ databases">
        <authorList>
            <person name="See-Too W.S."/>
        </authorList>
    </citation>
    <scope>NUCLEOTIDE SEQUENCE</scope>
    <source>
        <strain evidence="1">DSM 14505</strain>
    </source>
</reference>
<evidence type="ECO:0000313" key="2">
    <source>
        <dbReference type="Proteomes" id="UP000092661"/>
    </source>
</evidence>
<dbReference type="EMBL" id="CP016534">
    <property type="protein sequence ID" value="ANU10905.1"/>
    <property type="molecule type" value="Genomic_DNA"/>
</dbReference>
<name>A0ABN4RKH6_9BACL</name>
<proteinExistence type="predicted"/>
<sequence length="149" mass="17509">MQSQEVEAFRVVATVYCDFIDSCRIFENEESFRKLLRIISQLYTNALDLPEVELEEEYLTDVDFPLPEVDVKHHNVYTEIFDPYHDETPVNGCLDDDIIDIYSDIKKGHILYEQGQDVKAVWEWRFGLEVHWGEHATSAIRALHSIKFL</sequence>
<keyword evidence="2" id="KW-1185">Reference proteome</keyword>
<evidence type="ECO:0008006" key="3">
    <source>
        <dbReference type="Google" id="ProtNLM"/>
    </source>
</evidence>
<accession>A0ABN4RKH6</accession>
<dbReference type="RefSeq" id="WP_065536860.1">
    <property type="nucleotide sequence ID" value="NZ_CP016534.2"/>
</dbReference>
<dbReference type="Pfam" id="PF16702">
    <property type="entry name" value="DUF5063"/>
    <property type="match status" value="1"/>
</dbReference>
<dbReference type="InterPro" id="IPR032025">
    <property type="entry name" value="DUF5063"/>
</dbReference>
<organism evidence="1 2">
    <name type="scientific">Planococcus antarcticus DSM 14505</name>
    <dbReference type="NCBI Taxonomy" id="1185653"/>
    <lineage>
        <taxon>Bacteria</taxon>
        <taxon>Bacillati</taxon>
        <taxon>Bacillota</taxon>
        <taxon>Bacilli</taxon>
        <taxon>Bacillales</taxon>
        <taxon>Caryophanaceae</taxon>
        <taxon>Planococcus</taxon>
    </lineage>
</organism>
<gene>
    <name evidence="1" type="ORF">BBH88_11580</name>
</gene>
<evidence type="ECO:0000313" key="1">
    <source>
        <dbReference type="EMBL" id="ANU10905.1"/>
    </source>
</evidence>
<dbReference type="Proteomes" id="UP000092661">
    <property type="component" value="Chromosome"/>
</dbReference>
<protein>
    <recommendedName>
        <fullName evidence="3">DUF5063 domain-containing protein</fullName>
    </recommendedName>
</protein>
<dbReference type="Gene3D" id="1.20.120.1550">
    <property type="entry name" value="Protein of unknown function DUF5063"/>
    <property type="match status" value="1"/>
</dbReference>